<dbReference type="GO" id="GO:0006325">
    <property type="term" value="P:chromatin organization"/>
    <property type="evidence" value="ECO:0007669"/>
    <property type="project" value="UniProtKB-KW"/>
</dbReference>
<evidence type="ECO:0000313" key="5">
    <source>
        <dbReference type="EMBL" id="VDD74074.1"/>
    </source>
</evidence>
<proteinExistence type="inferred from homology"/>
<dbReference type="Gene3D" id="3.30.160.60">
    <property type="entry name" value="Classic Zinc Finger"/>
    <property type="match status" value="2"/>
</dbReference>
<evidence type="ECO:0000259" key="4">
    <source>
        <dbReference type="PROSITE" id="PS00028"/>
    </source>
</evidence>
<accession>A0A3P6GKH7</accession>
<gene>
    <name evidence="5" type="ORF">MCOS_LOCUS77</name>
</gene>
<evidence type="ECO:0000256" key="2">
    <source>
        <dbReference type="ARBA" id="ARBA00037930"/>
    </source>
</evidence>
<dbReference type="AlphaFoldDB" id="A0A3P6GKH7"/>
<dbReference type="EMBL" id="UXSR01000006">
    <property type="protein sequence ID" value="VDD74074.1"/>
    <property type="molecule type" value="Genomic_DNA"/>
</dbReference>
<keyword evidence="1" id="KW-0156">Chromatin regulator</keyword>
<evidence type="ECO:0000256" key="3">
    <source>
        <dbReference type="SAM" id="Phobius"/>
    </source>
</evidence>
<dbReference type="InterPro" id="IPR052130">
    <property type="entry name" value="AEBP2/jing_C2H2-ZnF"/>
</dbReference>
<keyword evidence="3" id="KW-0812">Transmembrane</keyword>
<dbReference type="GO" id="GO:0008270">
    <property type="term" value="F:zinc ion binding"/>
    <property type="evidence" value="ECO:0007669"/>
    <property type="project" value="UniProtKB-KW"/>
</dbReference>
<evidence type="ECO:0000313" key="6">
    <source>
        <dbReference type="Proteomes" id="UP000267029"/>
    </source>
</evidence>
<dbReference type="InterPro" id="IPR036236">
    <property type="entry name" value="Znf_C2H2_sf"/>
</dbReference>
<dbReference type="OrthoDB" id="9984614at2759"/>
<evidence type="ECO:0000256" key="1">
    <source>
        <dbReference type="ARBA" id="ARBA00022853"/>
    </source>
</evidence>
<keyword evidence="6" id="KW-1185">Reference proteome</keyword>
<dbReference type="InterPro" id="IPR013087">
    <property type="entry name" value="Znf_C2H2_type"/>
</dbReference>
<name>A0A3P6GKH7_MESCO</name>
<dbReference type="GO" id="GO:0006357">
    <property type="term" value="P:regulation of transcription by RNA polymerase II"/>
    <property type="evidence" value="ECO:0007669"/>
    <property type="project" value="TreeGrafter"/>
</dbReference>
<feature type="domain" description="C2H2-type" evidence="4">
    <location>
        <begin position="57"/>
        <end position="80"/>
    </location>
</feature>
<dbReference type="STRING" id="53468.A0A3P6GKH7"/>
<feature type="transmembrane region" description="Helical" evidence="3">
    <location>
        <begin position="163"/>
        <end position="182"/>
    </location>
</feature>
<dbReference type="PROSITE" id="PS00028">
    <property type="entry name" value="ZINC_FINGER_C2H2_1"/>
    <property type="match status" value="1"/>
</dbReference>
<keyword evidence="3" id="KW-0472">Membrane</keyword>
<organism evidence="5 6">
    <name type="scientific">Mesocestoides corti</name>
    <name type="common">Flatworm</name>
    <dbReference type="NCBI Taxonomy" id="53468"/>
    <lineage>
        <taxon>Eukaryota</taxon>
        <taxon>Metazoa</taxon>
        <taxon>Spiralia</taxon>
        <taxon>Lophotrochozoa</taxon>
        <taxon>Platyhelminthes</taxon>
        <taxon>Cestoda</taxon>
        <taxon>Eucestoda</taxon>
        <taxon>Cyclophyllidea</taxon>
        <taxon>Mesocestoididae</taxon>
        <taxon>Mesocestoides</taxon>
    </lineage>
</organism>
<comment type="similarity">
    <text evidence="2">Belongs to the AEBP2/jing C2H2-type zinc-finger family.</text>
</comment>
<reference evidence="5 6" key="1">
    <citation type="submission" date="2018-10" db="EMBL/GenBank/DDBJ databases">
        <authorList>
            <consortium name="Pathogen Informatics"/>
        </authorList>
    </citation>
    <scope>NUCLEOTIDE SEQUENCE [LARGE SCALE GENOMIC DNA]</scope>
</reference>
<dbReference type="Proteomes" id="UP000267029">
    <property type="component" value="Unassembled WGS sequence"/>
</dbReference>
<dbReference type="SUPFAM" id="SSF57667">
    <property type="entry name" value="beta-beta-alpha zinc fingers"/>
    <property type="match status" value="2"/>
</dbReference>
<dbReference type="PANTHER" id="PTHR46541">
    <property type="entry name" value="ZINC FINGER PROTEIN AEBP2"/>
    <property type="match status" value="1"/>
</dbReference>
<dbReference type="SMART" id="SM00355">
    <property type="entry name" value="ZnF_C2H2"/>
    <property type="match status" value="2"/>
</dbReference>
<dbReference type="GO" id="GO:0035098">
    <property type="term" value="C:ESC/E(Z) complex"/>
    <property type="evidence" value="ECO:0007669"/>
    <property type="project" value="TreeGrafter"/>
</dbReference>
<feature type="transmembrane region" description="Helical" evidence="3">
    <location>
        <begin position="136"/>
        <end position="157"/>
    </location>
</feature>
<protein>
    <recommendedName>
        <fullName evidence="4">C2H2-type domain-containing protein</fullName>
    </recommendedName>
</protein>
<dbReference type="PANTHER" id="PTHR46541:SF1">
    <property type="entry name" value="ZINC FINGER PROTEIN AEBP2"/>
    <property type="match status" value="1"/>
</dbReference>
<sequence length="228" mass="26240">MLSHIQDVHVFPQISKKSRYTCWWSGCKVYGRPSVSSNWLSRHVQQHSEAKGKPFSCIFDGCFQRFSSSNLLERHIDRHHVNPDALCGGASTKRSGSLPIMLEKTICGNRNPVSVKNCSRRVAKRKKKLRYFRGKYFPIQSIPILCFFPMLLIRRISQADECLFVVTLAAILWGFVAICVRYRSQLPHYVKSICIRASFVLVLPSFDKISRFFKVLTFLLCMTNGISR</sequence>
<keyword evidence="3" id="KW-1133">Transmembrane helix</keyword>